<dbReference type="EMBL" id="VXIT01000007">
    <property type="protein sequence ID" value="KAA6411728.1"/>
    <property type="molecule type" value="Genomic_DNA"/>
</dbReference>
<gene>
    <name evidence="16" type="ORF">FRX48_05009</name>
</gene>
<evidence type="ECO:0000313" key="17">
    <source>
        <dbReference type="Proteomes" id="UP000324767"/>
    </source>
</evidence>
<keyword evidence="8 11" id="KW-0460">Magnesium</keyword>
<evidence type="ECO:0000259" key="12">
    <source>
        <dbReference type="Pfam" id="PF00408"/>
    </source>
</evidence>
<evidence type="ECO:0000256" key="5">
    <source>
        <dbReference type="ARBA" id="ARBA00022526"/>
    </source>
</evidence>
<dbReference type="Pfam" id="PF02879">
    <property type="entry name" value="PGM_PMM_II"/>
    <property type="match status" value="1"/>
</dbReference>
<keyword evidence="4" id="KW-0963">Cytoplasm</keyword>
<evidence type="ECO:0000256" key="11">
    <source>
        <dbReference type="RuleBase" id="RU004326"/>
    </source>
</evidence>
<dbReference type="GO" id="GO:0006166">
    <property type="term" value="P:purine ribonucleoside salvage"/>
    <property type="evidence" value="ECO:0007669"/>
    <property type="project" value="TreeGrafter"/>
</dbReference>
<evidence type="ECO:0000256" key="4">
    <source>
        <dbReference type="ARBA" id="ARBA00022490"/>
    </source>
</evidence>
<evidence type="ECO:0000256" key="3">
    <source>
        <dbReference type="ARBA" id="ARBA00010231"/>
    </source>
</evidence>
<organism evidence="16 17">
    <name type="scientific">Lasallia pustulata</name>
    <dbReference type="NCBI Taxonomy" id="136370"/>
    <lineage>
        <taxon>Eukaryota</taxon>
        <taxon>Fungi</taxon>
        <taxon>Dikarya</taxon>
        <taxon>Ascomycota</taxon>
        <taxon>Pezizomycotina</taxon>
        <taxon>Lecanoromycetes</taxon>
        <taxon>OSLEUM clade</taxon>
        <taxon>Umbilicariomycetidae</taxon>
        <taxon>Umbilicariales</taxon>
        <taxon>Umbilicariaceae</taxon>
        <taxon>Lasallia</taxon>
    </lineage>
</organism>
<evidence type="ECO:0000256" key="7">
    <source>
        <dbReference type="ARBA" id="ARBA00022723"/>
    </source>
</evidence>
<keyword evidence="5" id="KW-0313">Glucose metabolism</keyword>
<reference evidence="16 17" key="1">
    <citation type="submission" date="2019-09" db="EMBL/GenBank/DDBJ databases">
        <title>The hologenome of the rock-dwelling lichen Lasallia pustulata.</title>
        <authorList>
            <person name="Greshake Tzovaras B."/>
            <person name="Segers F."/>
            <person name="Bicker A."/>
            <person name="Dal Grande F."/>
            <person name="Otte J."/>
            <person name="Hankeln T."/>
            <person name="Schmitt I."/>
            <person name="Ebersberger I."/>
        </authorList>
    </citation>
    <scope>NUCLEOTIDE SEQUENCE [LARGE SCALE GENOMIC DNA]</scope>
    <source>
        <strain evidence="16">A1-1</strain>
    </source>
</reference>
<dbReference type="FunFam" id="3.40.120.10:FF:000035">
    <property type="entry name" value="Pgm3p"/>
    <property type="match status" value="1"/>
</dbReference>
<dbReference type="SUPFAM" id="SSF55957">
    <property type="entry name" value="Phosphoglucomutase, C-terminal domain"/>
    <property type="match status" value="1"/>
</dbReference>
<dbReference type="InterPro" id="IPR005844">
    <property type="entry name" value="A-D-PHexomutase_a/b/a-I"/>
</dbReference>
<keyword evidence="9" id="KW-0413">Isomerase</keyword>
<dbReference type="GO" id="GO:0000287">
    <property type="term" value="F:magnesium ion binding"/>
    <property type="evidence" value="ECO:0007669"/>
    <property type="project" value="InterPro"/>
</dbReference>
<dbReference type="InterPro" id="IPR005843">
    <property type="entry name" value="A-D-PHexomutase_C"/>
</dbReference>
<evidence type="ECO:0000256" key="2">
    <source>
        <dbReference type="ARBA" id="ARBA00004496"/>
    </source>
</evidence>
<evidence type="ECO:0000256" key="10">
    <source>
        <dbReference type="ARBA" id="ARBA00023277"/>
    </source>
</evidence>
<dbReference type="Pfam" id="PF00408">
    <property type="entry name" value="PGM_PMM_IV"/>
    <property type="match status" value="1"/>
</dbReference>
<dbReference type="PROSITE" id="PS00710">
    <property type="entry name" value="PGM_PMM"/>
    <property type="match status" value="1"/>
</dbReference>
<sequence length="586" mass="64971">MAHTSTIRALAQEWLRLDKDPITRSEIESLLDEGQTSELEKRLGTRIGFGTAGLRARMQAGFARLNSLTIIQTSQGLAAHLLKTHPGAAEKGIVIGYDARHNSKTFAELAAAAFIAKGIKVLWYEDLVHTPMVPYGVKNLGAVAGVMITASHNPAQDNGYKVYGANGCQINSPEDAAIAASILGNLEPVTWDVRQLQSSPLMRAVLALMKGKYFQDVCGFVDQYLNATNVPNFVYTPLHGVGLQYMTTALEQLRIGNSMTAVQQQAQPDPDFPTVKYPNPEEAGALNLAKETADKQGVRLVLSNDPDADRFAVVEKVGDQWQQFTGDQVGVLLAYYLFSRMSTNGLQHFTMLNSAVSSQMLAEIAVKEGFRFSETLTGFKWLGNTALALEKAGNTVTFAYEEALGYMIPNIVHDKDGITAALLFLCAATQWGSPWEKLLQLYEKYGYFYTLNTYWRSPEVTITKKLFAMIQKLGNPFAMTVGGRQVLRWRDLGNNYDSATRDNIPELPALRDSQMITCWLDGSKLDHGIRFTIRASGTEPKIKIYLECRSQTQAEARAGAGEIIHYLRQEWFDDPNLTLEEKSLDR</sequence>
<evidence type="ECO:0000259" key="15">
    <source>
        <dbReference type="Pfam" id="PF02880"/>
    </source>
</evidence>
<dbReference type="GO" id="GO:0006006">
    <property type="term" value="P:glucose metabolic process"/>
    <property type="evidence" value="ECO:0007669"/>
    <property type="project" value="UniProtKB-KW"/>
</dbReference>
<feature type="domain" description="Alpha-D-phosphohexomutase C-terminal" evidence="12">
    <location>
        <begin position="527"/>
        <end position="556"/>
    </location>
</feature>
<dbReference type="GO" id="GO:0005737">
    <property type="term" value="C:cytoplasm"/>
    <property type="evidence" value="ECO:0007669"/>
    <property type="project" value="UniProtKB-SubCell"/>
</dbReference>
<dbReference type="Pfam" id="PF02878">
    <property type="entry name" value="PGM_PMM_I"/>
    <property type="match status" value="1"/>
</dbReference>
<feature type="domain" description="Alpha-D-phosphohexomutase alpha/beta/alpha" evidence="14">
    <location>
        <begin position="213"/>
        <end position="318"/>
    </location>
</feature>
<dbReference type="Proteomes" id="UP000324767">
    <property type="component" value="Unassembled WGS sequence"/>
</dbReference>
<dbReference type="GO" id="GO:0008973">
    <property type="term" value="F:phosphopentomutase activity"/>
    <property type="evidence" value="ECO:0007669"/>
    <property type="project" value="TreeGrafter"/>
</dbReference>
<evidence type="ECO:0000256" key="9">
    <source>
        <dbReference type="ARBA" id="ARBA00023235"/>
    </source>
</evidence>
<evidence type="ECO:0000256" key="6">
    <source>
        <dbReference type="ARBA" id="ARBA00022553"/>
    </source>
</evidence>
<keyword evidence="6" id="KW-0597">Phosphoprotein</keyword>
<dbReference type="InterPro" id="IPR005846">
    <property type="entry name" value="A-D-PHexomutase_a/b/a-III"/>
</dbReference>
<dbReference type="PANTHER" id="PTHR45745:SF1">
    <property type="entry name" value="PHOSPHOGLUCOMUTASE 2B-RELATED"/>
    <property type="match status" value="1"/>
</dbReference>
<comment type="subcellular location">
    <subcellularLocation>
        <location evidence="2">Cytoplasm</location>
    </subcellularLocation>
</comment>
<comment type="similarity">
    <text evidence="3 11">Belongs to the phosphohexose mutase family.</text>
</comment>
<protein>
    <submittedName>
        <fullName evidence="16">Alpha-D-phosphohexomutase superfamily</fullName>
    </submittedName>
</protein>
<feature type="domain" description="Alpha-D-phosphohexomutase alpha/beta/alpha" evidence="13">
    <location>
        <begin position="47"/>
        <end position="183"/>
    </location>
</feature>
<comment type="cofactor">
    <cofactor evidence="1">
        <name>Mg(2+)</name>
        <dbReference type="ChEBI" id="CHEBI:18420"/>
    </cofactor>
</comment>
<evidence type="ECO:0000259" key="13">
    <source>
        <dbReference type="Pfam" id="PF02878"/>
    </source>
</evidence>
<accession>A0A5M8PQ97</accession>
<dbReference type="InterPro" id="IPR005845">
    <property type="entry name" value="A-D-PHexomutase_a/b/a-II"/>
</dbReference>
<dbReference type="OrthoDB" id="8300170at2759"/>
<comment type="caution">
    <text evidence="16">The sequence shown here is derived from an EMBL/GenBank/DDBJ whole genome shotgun (WGS) entry which is preliminary data.</text>
</comment>
<dbReference type="PANTHER" id="PTHR45745">
    <property type="entry name" value="PHOSPHOMANNOMUTASE 45A"/>
    <property type="match status" value="1"/>
</dbReference>
<proteinExistence type="inferred from homology"/>
<dbReference type="SUPFAM" id="SSF53738">
    <property type="entry name" value="Phosphoglucomutase, first 3 domains"/>
    <property type="match status" value="3"/>
</dbReference>
<keyword evidence="10" id="KW-0119">Carbohydrate metabolism</keyword>
<dbReference type="GO" id="GO:0005634">
    <property type="term" value="C:nucleus"/>
    <property type="evidence" value="ECO:0007669"/>
    <property type="project" value="TreeGrafter"/>
</dbReference>
<dbReference type="Gene3D" id="3.30.310.50">
    <property type="entry name" value="Alpha-D-phosphohexomutase, C-terminal domain"/>
    <property type="match status" value="1"/>
</dbReference>
<evidence type="ECO:0000313" key="16">
    <source>
        <dbReference type="EMBL" id="KAA6411728.1"/>
    </source>
</evidence>
<evidence type="ECO:0000259" key="14">
    <source>
        <dbReference type="Pfam" id="PF02879"/>
    </source>
</evidence>
<dbReference type="Pfam" id="PF02880">
    <property type="entry name" value="PGM_PMM_III"/>
    <property type="match status" value="1"/>
</dbReference>
<keyword evidence="7 11" id="KW-0479">Metal-binding</keyword>
<name>A0A5M8PQ97_9LECA</name>
<dbReference type="InterPro" id="IPR016066">
    <property type="entry name" value="A-D-PHexomutase_CS"/>
</dbReference>
<evidence type="ECO:0000256" key="1">
    <source>
        <dbReference type="ARBA" id="ARBA00001946"/>
    </source>
</evidence>
<dbReference type="InterPro" id="IPR016055">
    <property type="entry name" value="A-D-PHexomutase_a/b/a-I/II/III"/>
</dbReference>
<evidence type="ECO:0000256" key="8">
    <source>
        <dbReference type="ARBA" id="ARBA00022842"/>
    </source>
</evidence>
<dbReference type="InterPro" id="IPR036900">
    <property type="entry name" value="A-D-PHexomutase_C_sf"/>
</dbReference>
<dbReference type="Gene3D" id="3.40.120.10">
    <property type="entry name" value="Alpha-D-Glucose-1,6-Bisphosphate, subunit A, domain 3"/>
    <property type="match status" value="3"/>
</dbReference>
<feature type="domain" description="Alpha-D-phosphohexomutase alpha/beta/alpha" evidence="15">
    <location>
        <begin position="325"/>
        <end position="445"/>
    </location>
</feature>
<dbReference type="AlphaFoldDB" id="A0A5M8PQ97"/>
<dbReference type="CDD" id="cd05799">
    <property type="entry name" value="PGM2"/>
    <property type="match status" value="1"/>
</dbReference>